<sequence>MHEPQTLQKACRLARLVEATLSAYARGSRPVDLSSPSVRKEGPTARSSNYSYQQISRGVMANTPNGGNPRSRRTISHAEMQAKGAQGLCYFSDEKYSPGHKCNLPKHMFVMELEDCMAEELTPVIYSSIIEPAEDTNMTTVEGETPMISYCALAGIKGAQTIQVMGYSGKKLVQILLNSGSTLNFIDMESVKRLGCTVVPTPISYVNLVFPIGRYDIVLGVLWMNTLGPVTMDFNELIMSFTHQGKQHALKGVHEECKLASSKAISKLSGDEVELFLLQILPSHGGAMVEVEYLGHFISCDGVSTDPRKIQVVQHWPTPGNLKQLRGFLGLAVYYRKFIKGYGVLSSSLTKLLKKDNLIWSDNATQAFNNLKVALTSALVPTIPDYSIPFVIEIDVNGFGIGVVLMQNDHPIAFISHGLSSCHVALFVDATLRTKILSLWHSTPTGGHSGIDATTRKVLTYFYWKGIRSDIASFVKKCVICQRNKYDTSASPGLLQPLPIPSLHWTDICMDFIEGLPKSKGRTIIWVIVDSDRDPIFISTFWKAFLNAQGVSLQTSTAYHPQTDGQYEVLNGCLETYLICFCTDAPFGCPTCPWLSDGTIPAPILLFQTSPFELLHETSSFIWLNSTCIGLNNGCNLKPMPIILIHSTFHISQLKYCPELPTVIVHPPILDLSSSHCPKPECILERRMIKRGNKVVAQWLIKWSGLDHPYATWESASILKTRFPSVTL</sequence>
<dbReference type="Pfam" id="PF00385">
    <property type="entry name" value="Chromo"/>
    <property type="match status" value="1"/>
</dbReference>
<dbReference type="SUPFAM" id="SSF53098">
    <property type="entry name" value="Ribonuclease H-like"/>
    <property type="match status" value="1"/>
</dbReference>
<dbReference type="InterPro" id="IPR016197">
    <property type="entry name" value="Chromo-like_dom_sf"/>
</dbReference>
<dbReference type="PROSITE" id="PS50013">
    <property type="entry name" value="CHROMO_2"/>
    <property type="match status" value="1"/>
</dbReference>
<evidence type="ECO:0000313" key="4">
    <source>
        <dbReference type="EMBL" id="KAH0778109.1"/>
    </source>
</evidence>
<dbReference type="EMBL" id="JAIVGD010000003">
    <property type="protein sequence ID" value="KAH0778109.1"/>
    <property type="molecule type" value="Genomic_DNA"/>
</dbReference>
<feature type="domain" description="Chromo" evidence="3">
    <location>
        <begin position="678"/>
        <end position="728"/>
    </location>
</feature>
<organism evidence="4 5">
    <name type="scientific">Solanum tuberosum</name>
    <name type="common">Potato</name>
    <dbReference type="NCBI Taxonomy" id="4113"/>
    <lineage>
        <taxon>Eukaryota</taxon>
        <taxon>Viridiplantae</taxon>
        <taxon>Streptophyta</taxon>
        <taxon>Embryophyta</taxon>
        <taxon>Tracheophyta</taxon>
        <taxon>Spermatophyta</taxon>
        <taxon>Magnoliopsida</taxon>
        <taxon>eudicotyledons</taxon>
        <taxon>Gunneridae</taxon>
        <taxon>Pentapetalae</taxon>
        <taxon>asterids</taxon>
        <taxon>lamiids</taxon>
        <taxon>Solanales</taxon>
        <taxon>Solanaceae</taxon>
        <taxon>Solanoideae</taxon>
        <taxon>Solaneae</taxon>
        <taxon>Solanum</taxon>
    </lineage>
</organism>
<dbReference type="PANTHER" id="PTHR37984">
    <property type="entry name" value="PROTEIN CBG26694"/>
    <property type="match status" value="1"/>
</dbReference>
<gene>
    <name evidence="4" type="ORF">KY290_009520</name>
</gene>
<dbReference type="PANTHER" id="PTHR37984:SF5">
    <property type="entry name" value="PROTEIN NYNRIN-LIKE"/>
    <property type="match status" value="1"/>
</dbReference>
<dbReference type="Gene3D" id="3.30.420.10">
    <property type="entry name" value="Ribonuclease H-like superfamily/Ribonuclease H"/>
    <property type="match status" value="1"/>
</dbReference>
<dbReference type="CDD" id="cd00303">
    <property type="entry name" value="retropepsin_like"/>
    <property type="match status" value="1"/>
</dbReference>
<dbReference type="Pfam" id="PF17919">
    <property type="entry name" value="RT_RNaseH_2"/>
    <property type="match status" value="1"/>
</dbReference>
<dbReference type="SUPFAM" id="SSF56672">
    <property type="entry name" value="DNA/RNA polymerases"/>
    <property type="match status" value="1"/>
</dbReference>
<dbReference type="InterPro" id="IPR000953">
    <property type="entry name" value="Chromo/chromo_shadow_dom"/>
</dbReference>
<protein>
    <recommendedName>
        <fullName evidence="3">Chromo domain-containing protein</fullName>
    </recommendedName>
</protein>
<evidence type="ECO:0000259" key="3">
    <source>
        <dbReference type="PROSITE" id="PS50013"/>
    </source>
</evidence>
<accession>A0ABQ7WDF4</accession>
<dbReference type="InterPro" id="IPR036397">
    <property type="entry name" value="RNaseH_sf"/>
</dbReference>
<dbReference type="InterPro" id="IPR041577">
    <property type="entry name" value="RT_RNaseH_2"/>
</dbReference>
<feature type="region of interest" description="Disordered" evidence="2">
    <location>
        <begin position="28"/>
        <end position="50"/>
    </location>
</feature>
<dbReference type="InterPro" id="IPR050951">
    <property type="entry name" value="Retrovirus_Pol_polyprotein"/>
</dbReference>
<dbReference type="InterPro" id="IPR041588">
    <property type="entry name" value="Integrase_H2C2"/>
</dbReference>
<dbReference type="InterPro" id="IPR043502">
    <property type="entry name" value="DNA/RNA_pol_sf"/>
</dbReference>
<dbReference type="Gene3D" id="2.40.50.40">
    <property type="match status" value="1"/>
</dbReference>
<dbReference type="SUPFAM" id="SSF54160">
    <property type="entry name" value="Chromo domain-like"/>
    <property type="match status" value="1"/>
</dbReference>
<dbReference type="InterPro" id="IPR023780">
    <property type="entry name" value="Chromo_domain"/>
</dbReference>
<dbReference type="Gene3D" id="3.30.70.270">
    <property type="match status" value="1"/>
</dbReference>
<dbReference type="InterPro" id="IPR043128">
    <property type="entry name" value="Rev_trsase/Diguanyl_cyclase"/>
</dbReference>
<proteinExistence type="predicted"/>
<evidence type="ECO:0000256" key="2">
    <source>
        <dbReference type="SAM" id="MobiDB-lite"/>
    </source>
</evidence>
<dbReference type="CDD" id="cd00024">
    <property type="entry name" value="CD_CSD"/>
    <property type="match status" value="1"/>
</dbReference>
<reference evidence="4 5" key="1">
    <citation type="journal article" date="2021" name="bioRxiv">
        <title>Chromosome-scale and haplotype-resolved genome assembly of a tetraploid potato cultivar.</title>
        <authorList>
            <person name="Sun H."/>
            <person name="Jiao W.-B."/>
            <person name="Krause K."/>
            <person name="Campoy J.A."/>
            <person name="Goel M."/>
            <person name="Folz-Donahue K."/>
            <person name="Kukat C."/>
            <person name="Huettel B."/>
            <person name="Schneeberger K."/>
        </authorList>
    </citation>
    <scope>NUCLEOTIDE SEQUENCE [LARGE SCALE GENOMIC DNA]</scope>
    <source>
        <strain evidence="4">SolTubOtavaFocal</strain>
        <tissue evidence="4">Leaves</tissue>
    </source>
</reference>
<dbReference type="Pfam" id="PF17921">
    <property type="entry name" value="Integrase_H2C2"/>
    <property type="match status" value="1"/>
</dbReference>
<evidence type="ECO:0000313" key="5">
    <source>
        <dbReference type="Proteomes" id="UP000826656"/>
    </source>
</evidence>
<name>A0ABQ7WDF4_SOLTU</name>
<comment type="caution">
    <text evidence="4">The sequence shown here is derived from an EMBL/GenBank/DDBJ whole genome shotgun (WGS) entry which is preliminary data.</text>
</comment>
<keyword evidence="1" id="KW-0511">Multifunctional enzyme</keyword>
<dbReference type="Proteomes" id="UP000826656">
    <property type="component" value="Unassembled WGS sequence"/>
</dbReference>
<dbReference type="InterPro" id="IPR012337">
    <property type="entry name" value="RNaseH-like_sf"/>
</dbReference>
<evidence type="ECO:0000256" key="1">
    <source>
        <dbReference type="ARBA" id="ARBA00023268"/>
    </source>
</evidence>
<dbReference type="Gene3D" id="1.10.340.70">
    <property type="match status" value="1"/>
</dbReference>
<keyword evidence="5" id="KW-1185">Reference proteome</keyword>